<feature type="region of interest" description="Disordered" evidence="1">
    <location>
        <begin position="219"/>
        <end position="241"/>
    </location>
</feature>
<protein>
    <submittedName>
        <fullName evidence="2">Uncharacterized protein</fullName>
    </submittedName>
</protein>
<dbReference type="EMBL" id="QGKY02001015">
    <property type="protein sequence ID" value="KAF2574937.1"/>
    <property type="molecule type" value="Genomic_DNA"/>
</dbReference>
<feature type="compositionally biased region" description="Basic and acidic residues" evidence="1">
    <location>
        <begin position="219"/>
        <end position="236"/>
    </location>
</feature>
<gene>
    <name evidence="2" type="ORF">F2Q70_00001098</name>
</gene>
<feature type="region of interest" description="Disordered" evidence="1">
    <location>
        <begin position="1"/>
        <end position="38"/>
    </location>
</feature>
<dbReference type="AlphaFoldDB" id="A0A8S9J1C9"/>
<proteinExistence type="predicted"/>
<sequence>MESWTDVNVEWTDVPDFDPGTTDSPDVDSDGEDRRERNDYNIEKEAFNFVDEPQVKHNLYPETEDDEYEEGEEIQRTIYRWRNDIRRGSGELYVGQVFISGIAFKEAMLDYALKTGLNIKQSRYDKTKIAFLPVSLAERIFHAIYKRAEIHESFGFKGDKLGFLCSNEQGVFFLATDVLPIMKKEKNMASHMKKLERWFTEELALVGDKVKALEDKVEEERKEAAEQRKRLDEAQTKKTSSSWFSWWKMKKIFTQSDNSNSC</sequence>
<evidence type="ECO:0000313" key="2">
    <source>
        <dbReference type="EMBL" id="KAF2574937.1"/>
    </source>
</evidence>
<comment type="caution">
    <text evidence="2">The sequence shown here is derived from an EMBL/GenBank/DDBJ whole genome shotgun (WGS) entry which is preliminary data.</text>
</comment>
<accession>A0A8S9J1C9</accession>
<evidence type="ECO:0000256" key="1">
    <source>
        <dbReference type="SAM" id="MobiDB-lite"/>
    </source>
</evidence>
<name>A0A8S9J1C9_BRACR</name>
<organism evidence="2">
    <name type="scientific">Brassica cretica</name>
    <name type="common">Mustard</name>
    <dbReference type="NCBI Taxonomy" id="69181"/>
    <lineage>
        <taxon>Eukaryota</taxon>
        <taxon>Viridiplantae</taxon>
        <taxon>Streptophyta</taxon>
        <taxon>Embryophyta</taxon>
        <taxon>Tracheophyta</taxon>
        <taxon>Spermatophyta</taxon>
        <taxon>Magnoliopsida</taxon>
        <taxon>eudicotyledons</taxon>
        <taxon>Gunneridae</taxon>
        <taxon>Pentapetalae</taxon>
        <taxon>rosids</taxon>
        <taxon>malvids</taxon>
        <taxon>Brassicales</taxon>
        <taxon>Brassicaceae</taxon>
        <taxon>Brassiceae</taxon>
        <taxon>Brassica</taxon>
    </lineage>
</organism>
<reference evidence="2" key="1">
    <citation type="submission" date="2019-12" db="EMBL/GenBank/DDBJ databases">
        <title>Genome sequencing and annotation of Brassica cretica.</title>
        <authorList>
            <person name="Studholme D.J."/>
            <person name="Sarris P.F."/>
        </authorList>
    </citation>
    <scope>NUCLEOTIDE SEQUENCE</scope>
    <source>
        <strain evidence="2">PFS-102/07</strain>
        <tissue evidence="2">Leaf</tissue>
    </source>
</reference>